<sequence>MWWADRRAAEQYRIHDLSEDDLRRARAIRSSKALDDWQVSRALLRDIRMELAPGGVTSLSHSGGHAVCASGPAASALGADLERIRLRDVLRLAEWVCSPAEQEVLARLEGPGRLEHFYLLWTLKEAFIKAAALDFPADMAAVGLAGPEGKWRLRAPPGQWQACSYRLGAEWVASVVWHAAADRAIRPAWRTATGCVLPAVTVLGEWASDEA</sequence>
<keyword evidence="1" id="KW-0808">Transferase</keyword>
<dbReference type="GO" id="GO:0008897">
    <property type="term" value="F:holo-[acyl-carrier-protein] synthase activity"/>
    <property type="evidence" value="ECO:0007669"/>
    <property type="project" value="InterPro"/>
</dbReference>
<protein>
    <recommendedName>
        <fullName evidence="2">4'-phosphopantetheinyl transferase domain-containing protein</fullName>
    </recommendedName>
</protein>
<dbReference type="SUPFAM" id="SSF56214">
    <property type="entry name" value="4'-phosphopantetheinyl transferase"/>
    <property type="match status" value="1"/>
</dbReference>
<evidence type="ECO:0000256" key="1">
    <source>
        <dbReference type="ARBA" id="ARBA00022679"/>
    </source>
</evidence>
<reference evidence="3 4" key="1">
    <citation type="submission" date="2018-07" db="EMBL/GenBank/DDBJ databases">
        <authorList>
            <person name="Peeters C."/>
        </authorList>
    </citation>
    <scope>NUCLEOTIDE SEQUENCE [LARGE SCALE GENOMIC DNA]</scope>
    <source>
        <strain evidence="3 4">LMG 3411</strain>
    </source>
</reference>
<keyword evidence="4" id="KW-1185">Reference proteome</keyword>
<dbReference type="Gene3D" id="3.90.470.20">
    <property type="entry name" value="4'-phosphopantetheinyl transferase domain"/>
    <property type="match status" value="1"/>
</dbReference>
<dbReference type="Pfam" id="PF01648">
    <property type="entry name" value="ACPS"/>
    <property type="match status" value="1"/>
</dbReference>
<dbReference type="EMBL" id="UFQB01000019">
    <property type="protein sequence ID" value="SSW69231.1"/>
    <property type="molecule type" value="Genomic_DNA"/>
</dbReference>
<proteinExistence type="predicted"/>
<gene>
    <name evidence="3" type="ORF">AGI3411_04086</name>
</gene>
<dbReference type="GO" id="GO:0000287">
    <property type="term" value="F:magnesium ion binding"/>
    <property type="evidence" value="ECO:0007669"/>
    <property type="project" value="InterPro"/>
</dbReference>
<dbReference type="InterPro" id="IPR008278">
    <property type="entry name" value="4-PPantetheinyl_Trfase_dom"/>
</dbReference>
<dbReference type="AlphaFoldDB" id="A0A446CN96"/>
<feature type="domain" description="4'-phosphopantetheinyl transferase" evidence="2">
    <location>
        <begin position="77"/>
        <end position="145"/>
    </location>
</feature>
<evidence type="ECO:0000313" key="3">
    <source>
        <dbReference type="EMBL" id="SSW69231.1"/>
    </source>
</evidence>
<organism evidence="3 4">
    <name type="scientific">Achromobacter agilis</name>
    <dbReference type="NCBI Taxonomy" id="1353888"/>
    <lineage>
        <taxon>Bacteria</taxon>
        <taxon>Pseudomonadati</taxon>
        <taxon>Pseudomonadota</taxon>
        <taxon>Betaproteobacteria</taxon>
        <taxon>Burkholderiales</taxon>
        <taxon>Alcaligenaceae</taxon>
        <taxon>Achromobacter</taxon>
    </lineage>
</organism>
<dbReference type="Proteomes" id="UP000289184">
    <property type="component" value="Unassembled WGS sequence"/>
</dbReference>
<name>A0A446CN96_9BURK</name>
<accession>A0A446CN96</accession>
<dbReference type="RefSeq" id="WP_244240401.1">
    <property type="nucleotide sequence ID" value="NZ_UFQB01000019.1"/>
</dbReference>
<dbReference type="InterPro" id="IPR037143">
    <property type="entry name" value="4-PPantetheinyl_Trfase_dom_sf"/>
</dbReference>
<evidence type="ECO:0000313" key="4">
    <source>
        <dbReference type="Proteomes" id="UP000289184"/>
    </source>
</evidence>
<evidence type="ECO:0000259" key="2">
    <source>
        <dbReference type="Pfam" id="PF01648"/>
    </source>
</evidence>